<dbReference type="Gene3D" id="3.80.10.10">
    <property type="entry name" value="Ribonuclease Inhibitor"/>
    <property type="match status" value="1"/>
</dbReference>
<feature type="transmembrane region" description="Helical" evidence="2">
    <location>
        <begin position="99"/>
        <end position="119"/>
    </location>
</feature>
<keyword evidence="2" id="KW-0472">Membrane</keyword>
<sequence>MRLKVILMDIDAFVLLSELTVLSLKNNSISGNMVNFSSNNKMKLLDLSGNKFDPQLYGPPTLNTCKNIFATVDVADDQNRESSPAEPPGQSSVPNSAKIFVGLISVGFVVAILLFFIYFKRARKLQKKGSRKVEERKGRGGEQQHGTWFFDGLEDEENPVKSIEEKRGKGVDIKEEEKKLIFIDEEAERA</sequence>
<keyword evidence="2" id="KW-1133">Transmembrane helix</keyword>
<dbReference type="EMBL" id="CAADRP010000313">
    <property type="protein sequence ID" value="VFU26444.1"/>
    <property type="molecule type" value="Genomic_DNA"/>
</dbReference>
<evidence type="ECO:0000313" key="3">
    <source>
        <dbReference type="EMBL" id="VFU26444.1"/>
    </source>
</evidence>
<evidence type="ECO:0008006" key="4">
    <source>
        <dbReference type="Google" id="ProtNLM"/>
    </source>
</evidence>
<organism evidence="3">
    <name type="scientific">Salix viminalis</name>
    <name type="common">Common osier</name>
    <name type="synonym">Basket willow</name>
    <dbReference type="NCBI Taxonomy" id="40686"/>
    <lineage>
        <taxon>Eukaryota</taxon>
        <taxon>Viridiplantae</taxon>
        <taxon>Streptophyta</taxon>
        <taxon>Embryophyta</taxon>
        <taxon>Tracheophyta</taxon>
        <taxon>Spermatophyta</taxon>
        <taxon>Magnoliopsida</taxon>
        <taxon>eudicotyledons</taxon>
        <taxon>Gunneridae</taxon>
        <taxon>Pentapetalae</taxon>
        <taxon>rosids</taxon>
        <taxon>fabids</taxon>
        <taxon>Malpighiales</taxon>
        <taxon>Salicaceae</taxon>
        <taxon>Saliceae</taxon>
        <taxon>Salix</taxon>
    </lineage>
</organism>
<name>A0A6N2KE54_SALVM</name>
<dbReference type="AlphaFoldDB" id="A0A6N2KE54"/>
<gene>
    <name evidence="3" type="ORF">SVIM_LOCUS70412</name>
</gene>
<proteinExistence type="predicted"/>
<evidence type="ECO:0000256" key="2">
    <source>
        <dbReference type="SAM" id="Phobius"/>
    </source>
</evidence>
<reference evidence="3" key="1">
    <citation type="submission" date="2019-03" db="EMBL/GenBank/DDBJ databases">
        <authorList>
            <person name="Mank J."/>
            <person name="Almeida P."/>
        </authorList>
    </citation>
    <scope>NUCLEOTIDE SEQUENCE</scope>
    <source>
        <strain evidence="3">78183</strain>
    </source>
</reference>
<keyword evidence="2" id="KW-0812">Transmembrane</keyword>
<accession>A0A6N2KE54</accession>
<evidence type="ECO:0000256" key="1">
    <source>
        <dbReference type="SAM" id="MobiDB-lite"/>
    </source>
</evidence>
<protein>
    <recommendedName>
        <fullName evidence="4">Malectin-like domain-containing protein</fullName>
    </recommendedName>
</protein>
<feature type="compositionally biased region" description="Basic and acidic residues" evidence="1">
    <location>
        <begin position="131"/>
        <end position="142"/>
    </location>
</feature>
<dbReference type="SUPFAM" id="SSF52058">
    <property type="entry name" value="L domain-like"/>
    <property type="match status" value="1"/>
</dbReference>
<dbReference type="InterPro" id="IPR032675">
    <property type="entry name" value="LRR_dom_sf"/>
</dbReference>
<feature type="region of interest" description="Disordered" evidence="1">
    <location>
        <begin position="129"/>
        <end position="148"/>
    </location>
</feature>